<protein>
    <submittedName>
        <fullName evidence="2">Transposase</fullName>
    </submittedName>
</protein>
<organism evidence="2 3">
    <name type="scientific">Rahnella laticis</name>
    <dbReference type="NCBI Taxonomy" id="2787622"/>
    <lineage>
        <taxon>Bacteria</taxon>
        <taxon>Pseudomonadati</taxon>
        <taxon>Pseudomonadota</taxon>
        <taxon>Gammaproteobacteria</taxon>
        <taxon>Enterobacterales</taxon>
        <taxon>Yersiniaceae</taxon>
        <taxon>Rahnella</taxon>
    </lineage>
</organism>
<dbReference type="RefSeq" id="WP_195812945.1">
    <property type="nucleotide sequence ID" value="NZ_JADOBI010000001.1"/>
</dbReference>
<dbReference type="InterPro" id="IPR002525">
    <property type="entry name" value="Transp_IS110-like_N"/>
</dbReference>
<name>A0ABS0DY51_9GAMM</name>
<dbReference type="PANTHER" id="PTHR33055:SF13">
    <property type="entry name" value="TRANSPOSASE"/>
    <property type="match status" value="1"/>
</dbReference>
<feature type="domain" description="Transposase IS110-like N-terminal" evidence="1">
    <location>
        <begin position="4"/>
        <end position="143"/>
    </location>
</feature>
<dbReference type="EMBL" id="JADOBI010000001">
    <property type="protein sequence ID" value="MBF7977785.1"/>
    <property type="molecule type" value="Genomic_DNA"/>
</dbReference>
<evidence type="ECO:0000259" key="1">
    <source>
        <dbReference type="Pfam" id="PF01548"/>
    </source>
</evidence>
<dbReference type="PANTHER" id="PTHR33055">
    <property type="entry name" value="TRANSPOSASE FOR INSERTION SEQUENCE ELEMENT IS1111A"/>
    <property type="match status" value="1"/>
</dbReference>
<dbReference type="Pfam" id="PF01548">
    <property type="entry name" value="DEDD_Tnp_IS110"/>
    <property type="match status" value="1"/>
</dbReference>
<comment type="caution">
    <text evidence="2">The sequence shown here is derived from an EMBL/GenBank/DDBJ whole genome shotgun (WGS) entry which is preliminary data.</text>
</comment>
<evidence type="ECO:0000313" key="2">
    <source>
        <dbReference type="EMBL" id="MBF7977785.1"/>
    </source>
</evidence>
<evidence type="ECO:0000313" key="3">
    <source>
        <dbReference type="Proteomes" id="UP000636811"/>
    </source>
</evidence>
<gene>
    <name evidence="2" type="ORF">IV433_00005</name>
</gene>
<sequence length="145" mass="16526">MHYVGIDISKKKLDICLLIRDADEKLKRKTKIIDNNHNSASAIVDWLGKQKCSFEDIRITLESTGTYHEILCNSLYDAGIHLSIVNPYRIREFAKGMGILTKTDTVDAFVLARYGELKKPTAWIAPPPEIRELKSLIKRRDALLT</sequence>
<accession>A0ABS0DY51</accession>
<dbReference type="Proteomes" id="UP000636811">
    <property type="component" value="Unassembled WGS sequence"/>
</dbReference>
<dbReference type="InterPro" id="IPR047650">
    <property type="entry name" value="Transpos_IS110"/>
</dbReference>
<reference evidence="2 3" key="1">
    <citation type="submission" date="2020-11" db="EMBL/GenBank/DDBJ databases">
        <title>Taxonomic investigation of Rahnella strains.</title>
        <authorList>
            <person name="Lee S.D."/>
        </authorList>
    </citation>
    <scope>NUCLEOTIDE SEQUENCE [LARGE SCALE GENOMIC DNA]</scope>
    <source>
        <strain evidence="2 3">SAP-17</strain>
    </source>
</reference>
<keyword evidence="3" id="KW-1185">Reference proteome</keyword>
<proteinExistence type="predicted"/>
<feature type="non-terminal residue" evidence="2">
    <location>
        <position position="145"/>
    </location>
</feature>